<comment type="caution">
    <text evidence="1">The sequence shown here is derived from an EMBL/GenBank/DDBJ whole genome shotgun (WGS) entry which is preliminary data.</text>
</comment>
<proteinExistence type="predicted"/>
<reference evidence="1 2" key="1">
    <citation type="journal article" date="2022" name="bioRxiv">
        <title>The genome of the oomycete Peronosclerospora sorghi, a cosmopolitan pathogen of maize and sorghum, is inflated with dispersed pseudogenes.</title>
        <authorList>
            <person name="Fletcher K."/>
            <person name="Martin F."/>
            <person name="Isakeit T."/>
            <person name="Cavanaugh K."/>
            <person name="Magill C."/>
            <person name="Michelmore R."/>
        </authorList>
    </citation>
    <scope>NUCLEOTIDE SEQUENCE [LARGE SCALE GENOMIC DNA]</scope>
    <source>
        <strain evidence="1">P6</strain>
    </source>
</reference>
<dbReference type="EMBL" id="CM047582">
    <property type="protein sequence ID" value="KAI9915236.1"/>
    <property type="molecule type" value="Genomic_DNA"/>
</dbReference>
<protein>
    <submittedName>
        <fullName evidence="1">Uncharacterized protein</fullName>
    </submittedName>
</protein>
<organism evidence="1 2">
    <name type="scientific">Peronosclerospora sorghi</name>
    <dbReference type="NCBI Taxonomy" id="230839"/>
    <lineage>
        <taxon>Eukaryota</taxon>
        <taxon>Sar</taxon>
        <taxon>Stramenopiles</taxon>
        <taxon>Oomycota</taxon>
        <taxon>Peronosporomycetes</taxon>
        <taxon>Peronosporales</taxon>
        <taxon>Peronosporaceae</taxon>
        <taxon>Peronosclerospora</taxon>
    </lineage>
</organism>
<evidence type="ECO:0000313" key="1">
    <source>
        <dbReference type="EMBL" id="KAI9915236.1"/>
    </source>
</evidence>
<evidence type="ECO:0000313" key="2">
    <source>
        <dbReference type="Proteomes" id="UP001163321"/>
    </source>
</evidence>
<accession>A0ACC0WA81</accession>
<dbReference type="Proteomes" id="UP001163321">
    <property type="component" value="Chromosome 3"/>
</dbReference>
<keyword evidence="2" id="KW-1185">Reference proteome</keyword>
<name>A0ACC0WA81_9STRA</name>
<sequence length="238" mass="27227">MLALERSYKVRNETHDATGFMDERLFDGTKATSEEVHGPEVVPLDPVDEVVQFDHWSKKEKEKCFLPMIDRVASETTTSCPVADHQVVKLSNEDTPIVLATIQRGQDECKDREHSRFQRGWDKRSTQWINVLACAWVGRAARLECTSTHFQHVRTRDFLDYFQGYGPSYVECINDSSCTIVFQDDYTSMRTLVALGHEIPSNDVDMEEGDATQGPDNRNEDPPNDEKQDHDAAFDRSH</sequence>
<gene>
    <name evidence="1" type="ORF">PsorP6_008304</name>
</gene>